<gene>
    <name evidence="1" type="ORF">LU635_03685</name>
</gene>
<comment type="caution">
    <text evidence="1">The sequence shown here is derived from an EMBL/GenBank/DDBJ whole genome shotgun (WGS) entry which is preliminary data.</text>
</comment>
<protein>
    <submittedName>
        <fullName evidence="1">PD-(D/E)XK motif protein</fullName>
    </submittedName>
</protein>
<organism evidence="1 2">
    <name type="scientific">Christiangramia crocea</name>
    <dbReference type="NCBI Taxonomy" id="2904124"/>
    <lineage>
        <taxon>Bacteria</taxon>
        <taxon>Pseudomonadati</taxon>
        <taxon>Bacteroidota</taxon>
        <taxon>Flavobacteriia</taxon>
        <taxon>Flavobacteriales</taxon>
        <taxon>Flavobacteriaceae</taxon>
        <taxon>Christiangramia</taxon>
    </lineage>
</organism>
<evidence type="ECO:0000313" key="1">
    <source>
        <dbReference type="EMBL" id="MCG9970728.1"/>
    </source>
</evidence>
<dbReference type="Proteomes" id="UP001139344">
    <property type="component" value="Unassembled WGS sequence"/>
</dbReference>
<sequence>MMEINKIWTEQELNSGKTIVREKLPEPKNLSCYIGFIGFTESRIFELDIDSKIEIHPNYLSKFKGVEIQAIPAMDNSCIRYTIILNDKSLTDIFVLFIEDIIKEIKEITTPKDALLIINQRVTYWKKLFGKITGEVLSKERQRGLYGELLILKLLLDNKENKDIVLKSWVGPNSSNQDFTLNENAVEVKTSKAGNPSVFISNEFQLDYCNWKNLFLAVISLNESVGSNDSLYHLIINIQDTLLNYDLISDFEEKLELAGVDIKAMELYDEIGYYVKSIKYYRVEDGFPVILKGTLQHEALFNVKYQIDITQCNSFEKSEDQFLKGLI</sequence>
<dbReference type="RefSeq" id="WP_240096300.1">
    <property type="nucleotide sequence ID" value="NZ_JAJSON010000010.1"/>
</dbReference>
<proteinExistence type="predicted"/>
<keyword evidence="2" id="KW-1185">Reference proteome</keyword>
<reference evidence="1" key="1">
    <citation type="submission" date="2021-12" db="EMBL/GenBank/DDBJ databases">
        <title>Description of Gramella crocea sp. nov., a new bacterium isolated from activated sludge.</title>
        <authorList>
            <person name="Zhang X."/>
        </authorList>
    </citation>
    <scope>NUCLEOTIDE SEQUENCE</scope>
    <source>
        <strain evidence="1">YB25</strain>
    </source>
</reference>
<dbReference type="AlphaFoldDB" id="A0A9X2A7F6"/>
<evidence type="ECO:0000313" key="2">
    <source>
        <dbReference type="Proteomes" id="UP001139344"/>
    </source>
</evidence>
<dbReference type="Pfam" id="PF14390">
    <property type="entry name" value="DUF4420"/>
    <property type="match status" value="1"/>
</dbReference>
<accession>A0A9X2A7F6</accession>
<name>A0A9X2A7F6_9FLAO</name>
<dbReference type="InterPro" id="IPR025534">
    <property type="entry name" value="DUF4420"/>
</dbReference>
<dbReference type="EMBL" id="JAJSON010000010">
    <property type="protein sequence ID" value="MCG9970728.1"/>
    <property type="molecule type" value="Genomic_DNA"/>
</dbReference>